<feature type="domain" description="Dynamin N-terminal" evidence="1">
    <location>
        <begin position="71"/>
        <end position="197"/>
    </location>
</feature>
<evidence type="ECO:0000259" key="1">
    <source>
        <dbReference type="Pfam" id="PF00350"/>
    </source>
</evidence>
<protein>
    <submittedName>
        <fullName evidence="2">Dynamin family protein</fullName>
    </submittedName>
</protein>
<dbReference type="SUPFAM" id="SSF52540">
    <property type="entry name" value="P-loop containing nucleoside triphosphate hydrolases"/>
    <property type="match status" value="1"/>
</dbReference>
<proteinExistence type="predicted"/>
<dbReference type="InterPro" id="IPR045063">
    <property type="entry name" value="Dynamin_N"/>
</dbReference>
<dbReference type="Gene3D" id="3.40.50.300">
    <property type="entry name" value="P-loop containing nucleotide triphosphate hydrolases"/>
    <property type="match status" value="1"/>
</dbReference>
<keyword evidence="3" id="KW-1185">Reference proteome</keyword>
<dbReference type="Pfam" id="PF00350">
    <property type="entry name" value="Dynamin_N"/>
    <property type="match status" value="1"/>
</dbReference>
<accession>A0A3N4Z8Z9</accession>
<dbReference type="InterPro" id="IPR027417">
    <property type="entry name" value="P-loop_NTPase"/>
</dbReference>
<dbReference type="EMBL" id="RKRA01000001">
    <property type="protein sequence ID" value="RPF28494.1"/>
    <property type="molecule type" value="Genomic_DNA"/>
</dbReference>
<comment type="caution">
    <text evidence="2">The sequence shown here is derived from an EMBL/GenBank/DDBJ whole genome shotgun (WGS) entry which is preliminary data.</text>
</comment>
<evidence type="ECO:0000313" key="2">
    <source>
        <dbReference type="EMBL" id="RPF28494.1"/>
    </source>
</evidence>
<organism evidence="2 3">
    <name type="scientific">Georgenia muralis</name>
    <dbReference type="NCBI Taxonomy" id="154117"/>
    <lineage>
        <taxon>Bacteria</taxon>
        <taxon>Bacillati</taxon>
        <taxon>Actinomycetota</taxon>
        <taxon>Actinomycetes</taxon>
        <taxon>Micrococcales</taxon>
        <taxon>Bogoriellaceae</taxon>
        <taxon>Georgenia</taxon>
    </lineage>
</organism>
<name>A0A3N4Z8Z9_9MICO</name>
<dbReference type="Proteomes" id="UP000280726">
    <property type="component" value="Unassembled WGS sequence"/>
</dbReference>
<dbReference type="CDD" id="cd00882">
    <property type="entry name" value="Ras_like_GTPase"/>
    <property type="match status" value="1"/>
</dbReference>
<dbReference type="RefSeq" id="WP_123918748.1">
    <property type="nucleotide sequence ID" value="NZ_RKRA01000001.1"/>
</dbReference>
<dbReference type="OrthoDB" id="207675at2"/>
<sequence length="586" mass="61352">MSLTLPSGTGDGARAVLGALGELREILRGVHLPLDVEGAALARQDRQEVLDQLSDYVIPRYEQLEAPLLAVVGGSTGAGKSTLVNALLREQVTAASAIRPTTRRPLLVHHPDDAAWFTDDRILPGLARVHVGPGAPPSPATGTAGHEIELRASAALPPGLALLDAPDIDSVVSENRQLAGQLLAAADLWVFVTTAARYGDAVPWALLTEAADRRIVVAVVLDRVPAGVSAEVRHDLAERLEEEGLGRAPLFVIGETVLGPDGLLPGADVAALQGWLHGIAADAGSRASVARQTLGGAVDAALGRATLVAEGTHAQTAALVQLAGRVDEAYAQAHHRIMTATADGAMLRGEVLARWQEFVGTGEFFRSVEAQVGRLRDRIGSFFRGRPVPTEQVEEAIETGLQTVLVAEAERAAADVDHAWRREPGARGVLATATASLAPEAELYDAASAQVRGWQSGLLAMVRDEGADKRFTARMLSFGVNGLGIALMIVMFASTAGLTGAEIAIAGGTAVVAQKLLEAVFGDDAVRKMTKNARDDLHTRAGQFLADQAEAYRQALATLEIDPSATDRIGAAVTAVRAARRAEAGL</sequence>
<gene>
    <name evidence="2" type="ORF">EDD32_3021</name>
</gene>
<reference evidence="2 3" key="1">
    <citation type="submission" date="2018-11" db="EMBL/GenBank/DDBJ databases">
        <title>Sequencing the genomes of 1000 actinobacteria strains.</title>
        <authorList>
            <person name="Klenk H.-P."/>
        </authorList>
    </citation>
    <scope>NUCLEOTIDE SEQUENCE [LARGE SCALE GENOMIC DNA]</scope>
    <source>
        <strain evidence="2 3">DSM 14418</strain>
    </source>
</reference>
<dbReference type="AlphaFoldDB" id="A0A3N4Z8Z9"/>
<evidence type="ECO:0000313" key="3">
    <source>
        <dbReference type="Proteomes" id="UP000280726"/>
    </source>
</evidence>